<evidence type="ECO:0000256" key="5">
    <source>
        <dbReference type="ARBA" id="ARBA00022989"/>
    </source>
</evidence>
<dbReference type="AlphaFoldDB" id="A0A3S0I5H6"/>
<dbReference type="Proteomes" id="UP000271374">
    <property type="component" value="Unassembled WGS sequence"/>
</dbReference>
<dbReference type="Gene3D" id="3.30.240.20">
    <property type="entry name" value="bsu07140 like domains"/>
    <property type="match status" value="2"/>
</dbReference>
<evidence type="ECO:0000256" key="4">
    <source>
        <dbReference type="ARBA" id="ARBA00022692"/>
    </source>
</evidence>
<comment type="caution">
    <text evidence="9">The sequence shown here is derived from an EMBL/GenBank/DDBJ whole genome shotgun (WGS) entry which is preliminary data.</text>
</comment>
<dbReference type="EMBL" id="RXNT01000017">
    <property type="protein sequence ID" value="RTR27898.1"/>
    <property type="molecule type" value="Genomic_DNA"/>
</dbReference>
<reference evidence="9 10" key="1">
    <citation type="submission" date="2018-12" db="EMBL/GenBank/DDBJ databases">
        <title>Bacillus yapensis draft genome sequence.</title>
        <authorList>
            <person name="Yu L."/>
            <person name="Xu X."/>
            <person name="Tang X."/>
        </authorList>
    </citation>
    <scope>NUCLEOTIDE SEQUENCE [LARGE SCALE GENOMIC DNA]</scope>
    <source>
        <strain evidence="9 10">XXST-01</strain>
    </source>
</reference>
<feature type="domain" description="YetF C-terminal" evidence="8">
    <location>
        <begin position="85"/>
        <end position="217"/>
    </location>
</feature>
<name>A0A3S0I5H6_9BACI</name>
<feature type="transmembrane region" description="Helical" evidence="7">
    <location>
        <begin position="36"/>
        <end position="55"/>
    </location>
</feature>
<evidence type="ECO:0000256" key="7">
    <source>
        <dbReference type="SAM" id="Phobius"/>
    </source>
</evidence>
<keyword evidence="5 7" id="KW-1133">Transmembrane helix</keyword>
<keyword evidence="4 7" id="KW-0812">Transmembrane</keyword>
<evidence type="ECO:0000256" key="3">
    <source>
        <dbReference type="ARBA" id="ARBA00022475"/>
    </source>
</evidence>
<organism evidence="9 10">
    <name type="scientific">Bacillus yapensis</name>
    <dbReference type="NCBI Taxonomy" id="2492960"/>
    <lineage>
        <taxon>Bacteria</taxon>
        <taxon>Bacillati</taxon>
        <taxon>Bacillota</taxon>
        <taxon>Bacilli</taxon>
        <taxon>Bacillales</taxon>
        <taxon>Bacillaceae</taxon>
        <taxon>Bacillus</taxon>
    </lineage>
</organism>
<evidence type="ECO:0000256" key="6">
    <source>
        <dbReference type="ARBA" id="ARBA00023136"/>
    </source>
</evidence>
<keyword evidence="10" id="KW-1185">Reference proteome</keyword>
<dbReference type="PANTHER" id="PTHR34582">
    <property type="entry name" value="UPF0702 TRANSMEMBRANE PROTEIN YCAP"/>
    <property type="match status" value="1"/>
</dbReference>
<dbReference type="RefSeq" id="WP_126410291.1">
    <property type="nucleotide sequence ID" value="NZ_RXNT01000017.1"/>
</dbReference>
<evidence type="ECO:0000256" key="1">
    <source>
        <dbReference type="ARBA" id="ARBA00004651"/>
    </source>
</evidence>
<dbReference type="InterPro" id="IPR023090">
    <property type="entry name" value="UPF0702_alpha/beta_dom_sf"/>
</dbReference>
<feature type="transmembrane region" description="Helical" evidence="7">
    <location>
        <begin position="12"/>
        <end position="29"/>
    </location>
</feature>
<protein>
    <submittedName>
        <fullName evidence="9">DUF421 domain-containing protein</fullName>
    </submittedName>
</protein>
<sequence length="238" mass="27038">MGFIKDTLVVYGRIITLLPLLLFITLFMGKRSIGSLPIFDFLIIITLGAVVGADIADPNIAHIHTAMAIIGLALLQKLISYMTIRFRKFRNAITFEPTIVIMDGIFKVENLRKIQYSIDEILQMLREKDVFDVSEVKLGIIEANGIISVYKKRDKSPVLLEDIGIKCFKDKLPYPVIIEGKIDYQIISQLGTSEFWLMKQLEKKGINEINDVFFASITSDLELHISLMNSDTPNYIKH</sequence>
<comment type="subcellular location">
    <subcellularLocation>
        <location evidence="1">Cell membrane</location>
        <topology evidence="1">Multi-pass membrane protein</topology>
    </subcellularLocation>
</comment>
<evidence type="ECO:0000313" key="10">
    <source>
        <dbReference type="Proteomes" id="UP000271374"/>
    </source>
</evidence>
<gene>
    <name evidence="9" type="ORF">EKG37_18655</name>
</gene>
<dbReference type="GO" id="GO:0005886">
    <property type="term" value="C:plasma membrane"/>
    <property type="evidence" value="ECO:0007669"/>
    <property type="project" value="UniProtKB-SubCell"/>
</dbReference>
<accession>A0A3S0I5H6</accession>
<feature type="transmembrane region" description="Helical" evidence="7">
    <location>
        <begin position="61"/>
        <end position="80"/>
    </location>
</feature>
<dbReference type="OrthoDB" id="9778331at2"/>
<proteinExistence type="inferred from homology"/>
<dbReference type="InterPro" id="IPR007353">
    <property type="entry name" value="DUF421"/>
</dbReference>
<comment type="similarity">
    <text evidence="2">Belongs to the UPF0702 family.</text>
</comment>
<evidence type="ECO:0000313" key="9">
    <source>
        <dbReference type="EMBL" id="RTR27898.1"/>
    </source>
</evidence>
<keyword evidence="3" id="KW-1003">Cell membrane</keyword>
<dbReference type="Pfam" id="PF04239">
    <property type="entry name" value="DUF421"/>
    <property type="match status" value="1"/>
</dbReference>
<keyword evidence="6 7" id="KW-0472">Membrane</keyword>
<evidence type="ECO:0000259" key="8">
    <source>
        <dbReference type="Pfam" id="PF04239"/>
    </source>
</evidence>
<dbReference type="PANTHER" id="PTHR34582:SF6">
    <property type="entry name" value="UPF0702 TRANSMEMBRANE PROTEIN YCAP"/>
    <property type="match status" value="1"/>
</dbReference>
<evidence type="ECO:0000256" key="2">
    <source>
        <dbReference type="ARBA" id="ARBA00006448"/>
    </source>
</evidence>